<feature type="transmembrane region" description="Helical" evidence="1">
    <location>
        <begin position="48"/>
        <end position="64"/>
    </location>
</feature>
<evidence type="ECO:0000256" key="1">
    <source>
        <dbReference type="SAM" id="Phobius"/>
    </source>
</evidence>
<sequence length="203" mass="23659">MKSYTPLNIAVRVIGYSLLFFGIAEAIRFDAVHPMEDGYFGEISLTEIFQELFLLSLVVFYFLVGTRHKPVQPVANLVAAFLLIAFIRELSFIIAWWFWPALTVLILAIWLMWRDFGKLKSATHEFFAQPASVWFFAGFLVTFIFSRLFGRSKFWLELYDENSYRLAKAATEEGLELLGDTLMLISAFEFYLVFWKRKKSGRK</sequence>
<organism evidence="2 3">
    <name type="scientific">Mariniphaga anaerophila</name>
    <dbReference type="NCBI Taxonomy" id="1484053"/>
    <lineage>
        <taxon>Bacteria</taxon>
        <taxon>Pseudomonadati</taxon>
        <taxon>Bacteroidota</taxon>
        <taxon>Bacteroidia</taxon>
        <taxon>Marinilabiliales</taxon>
        <taxon>Prolixibacteraceae</taxon>
        <taxon>Mariniphaga</taxon>
    </lineage>
</organism>
<evidence type="ECO:0000313" key="3">
    <source>
        <dbReference type="Proteomes" id="UP000184164"/>
    </source>
</evidence>
<dbReference type="Proteomes" id="UP000184164">
    <property type="component" value="Unassembled WGS sequence"/>
</dbReference>
<dbReference type="AlphaFoldDB" id="A0A1M5G5Z8"/>
<keyword evidence="1" id="KW-1133">Transmembrane helix</keyword>
<keyword evidence="1" id="KW-0472">Membrane</keyword>
<name>A0A1M5G5Z8_9BACT</name>
<evidence type="ECO:0000313" key="2">
    <source>
        <dbReference type="EMBL" id="SHF98862.1"/>
    </source>
</evidence>
<feature type="transmembrane region" description="Helical" evidence="1">
    <location>
        <begin position="9"/>
        <end position="28"/>
    </location>
</feature>
<reference evidence="2 3" key="1">
    <citation type="submission" date="2016-11" db="EMBL/GenBank/DDBJ databases">
        <authorList>
            <person name="Jaros S."/>
            <person name="Januszkiewicz K."/>
            <person name="Wedrychowicz H."/>
        </authorList>
    </citation>
    <scope>NUCLEOTIDE SEQUENCE [LARGE SCALE GENOMIC DNA]</scope>
    <source>
        <strain evidence="2 3">DSM 26910</strain>
    </source>
</reference>
<dbReference type="EMBL" id="FQUM01000017">
    <property type="protein sequence ID" value="SHF98862.1"/>
    <property type="molecule type" value="Genomic_DNA"/>
</dbReference>
<keyword evidence="3" id="KW-1185">Reference proteome</keyword>
<dbReference type="OrthoDB" id="1425700at2"/>
<keyword evidence="1" id="KW-0812">Transmembrane</keyword>
<dbReference type="RefSeq" id="WP_073003520.1">
    <property type="nucleotide sequence ID" value="NZ_FQUM01000017.1"/>
</dbReference>
<protein>
    <submittedName>
        <fullName evidence="2">Uncharacterized protein</fullName>
    </submittedName>
</protein>
<dbReference type="STRING" id="1484053.SAMN05444274_11714"/>
<gene>
    <name evidence="2" type="ORF">SAMN05444274_11714</name>
</gene>
<accession>A0A1M5G5Z8</accession>
<proteinExistence type="predicted"/>
<feature type="transmembrane region" description="Helical" evidence="1">
    <location>
        <begin position="93"/>
        <end position="113"/>
    </location>
</feature>
<feature type="transmembrane region" description="Helical" evidence="1">
    <location>
        <begin position="133"/>
        <end position="150"/>
    </location>
</feature>